<feature type="region of interest" description="Disordered" evidence="1">
    <location>
        <begin position="202"/>
        <end position="238"/>
    </location>
</feature>
<name>A0ABM1YSL3_AEDAL</name>
<dbReference type="RefSeq" id="XP_029723864.1">
    <property type="nucleotide sequence ID" value="XM_029868004.2"/>
</dbReference>
<feature type="compositionally biased region" description="Basic and acidic residues" evidence="1">
    <location>
        <begin position="229"/>
        <end position="238"/>
    </location>
</feature>
<protein>
    <recommendedName>
        <fullName evidence="4">Secreted protein</fullName>
    </recommendedName>
</protein>
<keyword evidence="3" id="KW-1185">Reference proteome</keyword>
<evidence type="ECO:0000256" key="1">
    <source>
        <dbReference type="SAM" id="MobiDB-lite"/>
    </source>
</evidence>
<evidence type="ECO:0008006" key="4">
    <source>
        <dbReference type="Google" id="ProtNLM"/>
    </source>
</evidence>
<reference evidence="2" key="2">
    <citation type="submission" date="2025-05" db="UniProtKB">
        <authorList>
            <consortium name="EnsemblMetazoa"/>
        </authorList>
    </citation>
    <scope>IDENTIFICATION</scope>
    <source>
        <strain evidence="2">Foshan</strain>
    </source>
</reference>
<feature type="compositionally biased region" description="Polar residues" evidence="1">
    <location>
        <begin position="80"/>
        <end position="135"/>
    </location>
</feature>
<dbReference type="Proteomes" id="UP000069940">
    <property type="component" value="Unassembled WGS sequence"/>
</dbReference>
<organism evidence="2 3">
    <name type="scientific">Aedes albopictus</name>
    <name type="common">Asian tiger mosquito</name>
    <name type="synonym">Stegomyia albopicta</name>
    <dbReference type="NCBI Taxonomy" id="7160"/>
    <lineage>
        <taxon>Eukaryota</taxon>
        <taxon>Metazoa</taxon>
        <taxon>Ecdysozoa</taxon>
        <taxon>Arthropoda</taxon>
        <taxon>Hexapoda</taxon>
        <taxon>Insecta</taxon>
        <taxon>Pterygota</taxon>
        <taxon>Neoptera</taxon>
        <taxon>Endopterygota</taxon>
        <taxon>Diptera</taxon>
        <taxon>Nematocera</taxon>
        <taxon>Culicoidea</taxon>
        <taxon>Culicidae</taxon>
        <taxon>Culicinae</taxon>
        <taxon>Aedini</taxon>
        <taxon>Aedes</taxon>
        <taxon>Stegomyia</taxon>
    </lineage>
</organism>
<proteinExistence type="predicted"/>
<evidence type="ECO:0000313" key="2">
    <source>
        <dbReference type="EnsemblMetazoa" id="AALFPA23_011794.P16765"/>
    </source>
</evidence>
<reference evidence="3" key="1">
    <citation type="journal article" date="2015" name="Proc. Natl. Acad. Sci. U.S.A.">
        <title>Genome sequence of the Asian Tiger mosquito, Aedes albopictus, reveals insights into its biology, genetics, and evolution.</title>
        <authorList>
            <person name="Chen X.G."/>
            <person name="Jiang X."/>
            <person name="Gu J."/>
            <person name="Xu M."/>
            <person name="Wu Y."/>
            <person name="Deng Y."/>
            <person name="Zhang C."/>
            <person name="Bonizzoni M."/>
            <person name="Dermauw W."/>
            <person name="Vontas J."/>
            <person name="Armbruster P."/>
            <person name="Huang X."/>
            <person name="Yang Y."/>
            <person name="Zhang H."/>
            <person name="He W."/>
            <person name="Peng H."/>
            <person name="Liu Y."/>
            <person name="Wu K."/>
            <person name="Chen J."/>
            <person name="Lirakis M."/>
            <person name="Topalis P."/>
            <person name="Van Leeuwen T."/>
            <person name="Hall A.B."/>
            <person name="Jiang X."/>
            <person name="Thorpe C."/>
            <person name="Mueller R.L."/>
            <person name="Sun C."/>
            <person name="Waterhouse R.M."/>
            <person name="Yan G."/>
            <person name="Tu Z.J."/>
            <person name="Fang X."/>
            <person name="James A.A."/>
        </authorList>
    </citation>
    <scope>NUCLEOTIDE SEQUENCE [LARGE SCALE GENOMIC DNA]</scope>
    <source>
        <strain evidence="3">Foshan</strain>
    </source>
</reference>
<feature type="region of interest" description="Disordered" evidence="1">
    <location>
        <begin position="58"/>
        <end position="135"/>
    </location>
</feature>
<evidence type="ECO:0000313" key="3">
    <source>
        <dbReference type="Proteomes" id="UP000069940"/>
    </source>
</evidence>
<dbReference type="EnsemblMetazoa" id="AALFPA23_011794.R16765">
    <property type="protein sequence ID" value="AALFPA23_011794.P16765"/>
    <property type="gene ID" value="AALFPA23_011794"/>
</dbReference>
<accession>A0ABM1YSL3</accession>
<dbReference type="GeneID" id="115264334"/>
<sequence>MQMNDSGHETDDRLEALFFDNLDRSGEIFAAVNNHSDSDAESDIYSKINDFDVVFHDPKGKVSQPTRTDDPTKQIPKGIVTQTDEVVGQTKQSSGTTAGNNRRVLTSDNSTDSYASSIANSNVSTQEDEPQSNQKLTQINTCKILQRKLELKVERAKRNYRQMYEEQDFNQEVVPKSASLIPISRLPIPGGAVVARDQHQPLVDVNPSDGNTDEDDLDPVSFFPKPSRKTSDAAHKRQELSDTFSIQEMTIESDQEDELDFQQCRKLSNSKGYKKILNRGLSVENDYLDNDAEDYDDDDDDSQNLELLPPNVGYNLKEWAQRTLCCFKRNDFLS</sequence>